<gene>
    <name evidence="1" type="ORF">SNOG_02959</name>
</gene>
<dbReference type="InParanoid" id="Q0UZ55"/>
<dbReference type="Proteomes" id="UP000001055">
    <property type="component" value="Unassembled WGS sequence"/>
</dbReference>
<dbReference type="RefSeq" id="XP_001793551.1">
    <property type="nucleotide sequence ID" value="XM_001793499.1"/>
</dbReference>
<protein>
    <submittedName>
        <fullName evidence="1">Uncharacterized protein</fullName>
    </submittedName>
</protein>
<proteinExistence type="predicted"/>
<dbReference type="GeneID" id="5970408"/>
<evidence type="ECO:0000313" key="1">
    <source>
        <dbReference type="EMBL" id="EAT89690.1"/>
    </source>
</evidence>
<sequence length="108" mass="11588">MLGEIVGHCKTPPPAENAVTHGRDRGLFGSSGLVWVIIRAPQTPLKSPAGRAAPRLTHLKPALAQENHRCPGLTSYRFAVLARYGGGHCLTRKTAIASKFSTTYAVKQ</sequence>
<organism evidence="1 2">
    <name type="scientific">Phaeosphaeria nodorum (strain SN15 / ATCC MYA-4574 / FGSC 10173)</name>
    <name type="common">Glume blotch fungus</name>
    <name type="synonym">Parastagonospora nodorum</name>
    <dbReference type="NCBI Taxonomy" id="321614"/>
    <lineage>
        <taxon>Eukaryota</taxon>
        <taxon>Fungi</taxon>
        <taxon>Dikarya</taxon>
        <taxon>Ascomycota</taxon>
        <taxon>Pezizomycotina</taxon>
        <taxon>Dothideomycetes</taxon>
        <taxon>Pleosporomycetidae</taxon>
        <taxon>Pleosporales</taxon>
        <taxon>Pleosporineae</taxon>
        <taxon>Phaeosphaeriaceae</taxon>
        <taxon>Parastagonospora</taxon>
    </lineage>
</organism>
<dbReference type="KEGG" id="pno:SNOG_02959"/>
<reference evidence="2" key="1">
    <citation type="journal article" date="2007" name="Plant Cell">
        <title>Dothideomycete-plant interactions illuminated by genome sequencing and EST analysis of the wheat pathogen Stagonospora nodorum.</title>
        <authorList>
            <person name="Hane J.K."/>
            <person name="Lowe R.G."/>
            <person name="Solomon P.S."/>
            <person name="Tan K.C."/>
            <person name="Schoch C.L."/>
            <person name="Spatafora J.W."/>
            <person name="Crous P.W."/>
            <person name="Kodira C."/>
            <person name="Birren B.W."/>
            <person name="Galagan J.E."/>
            <person name="Torriani S.F."/>
            <person name="McDonald B.A."/>
            <person name="Oliver R.P."/>
        </authorList>
    </citation>
    <scope>NUCLEOTIDE SEQUENCE [LARGE SCALE GENOMIC DNA]</scope>
    <source>
        <strain evidence="2">SN15 / ATCC MYA-4574 / FGSC 10173</strain>
    </source>
</reference>
<dbReference type="EMBL" id="CH445328">
    <property type="protein sequence ID" value="EAT89690.1"/>
    <property type="molecule type" value="Genomic_DNA"/>
</dbReference>
<evidence type="ECO:0000313" key="2">
    <source>
        <dbReference type="Proteomes" id="UP000001055"/>
    </source>
</evidence>
<dbReference type="AlphaFoldDB" id="Q0UZ55"/>
<accession>Q0UZ55</accession>
<name>Q0UZ55_PHANO</name>